<name>A0AAV7QDS5_PLEWA</name>
<dbReference type="AlphaFoldDB" id="A0AAV7QDS5"/>
<comment type="caution">
    <text evidence="2">The sequence shown here is derived from an EMBL/GenBank/DDBJ whole genome shotgun (WGS) entry which is preliminary data.</text>
</comment>
<proteinExistence type="predicted"/>
<keyword evidence="3" id="KW-1185">Reference proteome</keyword>
<organism evidence="2 3">
    <name type="scientific">Pleurodeles waltl</name>
    <name type="common">Iberian ribbed newt</name>
    <dbReference type="NCBI Taxonomy" id="8319"/>
    <lineage>
        <taxon>Eukaryota</taxon>
        <taxon>Metazoa</taxon>
        <taxon>Chordata</taxon>
        <taxon>Craniata</taxon>
        <taxon>Vertebrata</taxon>
        <taxon>Euteleostomi</taxon>
        <taxon>Amphibia</taxon>
        <taxon>Batrachia</taxon>
        <taxon>Caudata</taxon>
        <taxon>Salamandroidea</taxon>
        <taxon>Salamandridae</taxon>
        <taxon>Pleurodelinae</taxon>
        <taxon>Pleurodeles</taxon>
    </lineage>
</organism>
<evidence type="ECO:0000256" key="1">
    <source>
        <dbReference type="SAM" id="MobiDB-lite"/>
    </source>
</evidence>
<protein>
    <submittedName>
        <fullName evidence="2">Uncharacterized protein</fullName>
    </submittedName>
</protein>
<evidence type="ECO:0000313" key="3">
    <source>
        <dbReference type="Proteomes" id="UP001066276"/>
    </source>
</evidence>
<dbReference type="EMBL" id="JANPWB010000010">
    <property type="protein sequence ID" value="KAJ1138509.1"/>
    <property type="molecule type" value="Genomic_DNA"/>
</dbReference>
<evidence type="ECO:0000313" key="2">
    <source>
        <dbReference type="EMBL" id="KAJ1138509.1"/>
    </source>
</evidence>
<gene>
    <name evidence="2" type="ORF">NDU88_004892</name>
</gene>
<sequence length="140" mass="16161">MQIVVIAHSTTTTHLLYLEEGWQCYKPALGEMGKPDKSQQKLEFDQKRTPKAQNEGAVPPEDRCDVDMDPESDLKQILKTMQQSLTKIYSKIDALTFRMDRMLDRLNKHADYLGQAERRLPEAKAEQVTLAVEEIWVNKL</sequence>
<dbReference type="Proteomes" id="UP001066276">
    <property type="component" value="Chromosome 6"/>
</dbReference>
<reference evidence="2" key="1">
    <citation type="journal article" date="2022" name="bioRxiv">
        <title>Sequencing and chromosome-scale assembly of the giantPleurodeles waltlgenome.</title>
        <authorList>
            <person name="Brown T."/>
            <person name="Elewa A."/>
            <person name="Iarovenko S."/>
            <person name="Subramanian E."/>
            <person name="Araus A.J."/>
            <person name="Petzold A."/>
            <person name="Susuki M."/>
            <person name="Suzuki K.-i.T."/>
            <person name="Hayashi T."/>
            <person name="Toyoda A."/>
            <person name="Oliveira C."/>
            <person name="Osipova E."/>
            <person name="Leigh N.D."/>
            <person name="Simon A."/>
            <person name="Yun M.H."/>
        </authorList>
    </citation>
    <scope>NUCLEOTIDE SEQUENCE</scope>
    <source>
        <strain evidence="2">20211129_DDA</strain>
        <tissue evidence="2">Liver</tissue>
    </source>
</reference>
<accession>A0AAV7QDS5</accession>
<feature type="compositionally biased region" description="Basic and acidic residues" evidence="1">
    <location>
        <begin position="33"/>
        <end position="48"/>
    </location>
</feature>
<feature type="region of interest" description="Disordered" evidence="1">
    <location>
        <begin position="33"/>
        <end position="66"/>
    </location>
</feature>